<feature type="signal peptide" evidence="1">
    <location>
        <begin position="1"/>
        <end position="20"/>
    </location>
</feature>
<proteinExistence type="predicted"/>
<organism evidence="2 3">
    <name type="scientific">Bacteriovorax antarcticus</name>
    <dbReference type="NCBI Taxonomy" id="3088717"/>
    <lineage>
        <taxon>Bacteria</taxon>
        <taxon>Pseudomonadati</taxon>
        <taxon>Bdellovibrionota</taxon>
        <taxon>Bacteriovoracia</taxon>
        <taxon>Bacteriovoracales</taxon>
        <taxon>Bacteriovoracaceae</taxon>
        <taxon>Bacteriovorax</taxon>
    </lineage>
</organism>
<evidence type="ECO:0000256" key="1">
    <source>
        <dbReference type="SAM" id="SignalP"/>
    </source>
</evidence>
<protein>
    <submittedName>
        <fullName evidence="2">Uncharacterized protein</fullName>
    </submittedName>
</protein>
<evidence type="ECO:0000313" key="2">
    <source>
        <dbReference type="EMBL" id="MEA9357883.1"/>
    </source>
</evidence>
<comment type="caution">
    <text evidence="2">The sequence shown here is derived from an EMBL/GenBank/DDBJ whole genome shotgun (WGS) entry which is preliminary data.</text>
</comment>
<sequence>MIIKNLTLAVLAFSSSTLFAANHMVLMGGSGDPDGPKTIFDSTAEMLGKNLQASNQWKYQVAFNGGHSETETIIATNFSRPTAPTTPFNEQTYKKMIADYKAKIMSGEIASGDQLVIVIDTHGAEKSDKSLTHQIAVNSAKKTPNRGITDFNNLSGSDTVSLDDLQEIVKLTNQKGIKLGIIDMSCHSGNTQALKQNAPNTCIVTSTGPQHYGFAGAGTFNGQLWNSFKPGVNLEQAFLEARLNARDNGYPMISTPAGTEIDSEVYKAITPYMYYKSPISDKLTNYIKTNSSDQLICQRENQFNELIAKINALEAAANGTKNGYSGQELKRLISQYKAQQDEMIKTLNQMGGSLADTVETFIEKKSGPDSNPLQLSWKLIATSDPDGTIKYFQEQSKKTKNAKEKADYAAIIEKWNQVKLKKAEILRKYPSMSKLDETSKKLIAQMEDNYQAVFSITLQEKKFYNELYRKKQNGNSNDACAQIVF</sequence>
<accession>A0ABU5VXU0</accession>
<name>A0ABU5VXU0_9BACT</name>
<keyword evidence="3" id="KW-1185">Reference proteome</keyword>
<feature type="chain" id="PRO_5046944952" evidence="1">
    <location>
        <begin position="21"/>
        <end position="485"/>
    </location>
</feature>
<dbReference type="Proteomes" id="UP001302274">
    <property type="component" value="Unassembled WGS sequence"/>
</dbReference>
<gene>
    <name evidence="2" type="ORF">SHI21_16755</name>
</gene>
<reference evidence="2 3" key="1">
    <citation type="submission" date="2023-11" db="EMBL/GenBank/DDBJ databases">
        <title>A Novel Polar Bacteriovorax (B. antarcticus) Isolated from the Biocrust in Antarctica.</title>
        <authorList>
            <person name="Mun W."/>
            <person name="Choi S.Y."/>
            <person name="Mitchell R.J."/>
        </authorList>
    </citation>
    <scope>NUCLEOTIDE SEQUENCE [LARGE SCALE GENOMIC DNA]</scope>
    <source>
        <strain evidence="2 3">PP10</strain>
    </source>
</reference>
<dbReference type="RefSeq" id="WP_323578067.1">
    <property type="nucleotide sequence ID" value="NZ_JAYGJQ010000002.1"/>
</dbReference>
<evidence type="ECO:0000313" key="3">
    <source>
        <dbReference type="Proteomes" id="UP001302274"/>
    </source>
</evidence>
<keyword evidence="1" id="KW-0732">Signal</keyword>
<dbReference type="EMBL" id="JAYGJQ010000002">
    <property type="protein sequence ID" value="MEA9357883.1"/>
    <property type="molecule type" value="Genomic_DNA"/>
</dbReference>